<gene>
    <name evidence="3" type="ORF">G3R48_09440</name>
</gene>
<proteinExistence type="predicted"/>
<keyword evidence="1" id="KW-0520">NAD</keyword>
<dbReference type="Pfam" id="PF01370">
    <property type="entry name" value="Epimerase"/>
    <property type="match status" value="1"/>
</dbReference>
<sequence length="334" mass="37471">MKYLVTGAAGFIGSAVVEKLVATGHEIVGIDNINDYYDTALKYARLKRIGHKNFRLVELDIADRESIRQLFESESFDRVIHLAAQAGVRYSIENPHAYADSNLVGYLNILEGCRNTKVQHLVYASSSSIYGLNNKTPFATSDSVDHPVSLYAATKKSNELMAHSYSHLYDIPTTGLRFFTVYGSWGRPDMAPFIFTRKILDGETIDINNNGDMWRDFTHIDDVVEGVVRIADVIPNRDESWTAESGTPATSSAPYAVYNIGHGSPINLMGFVKAIEDELGIEAKKNFRDMQPGDVYQTYADVEDLFEATGYKPKVGVKEGVAEFIRWYRDFYNK</sequence>
<protein>
    <submittedName>
        <fullName evidence="3">NAD-dependent epimerase</fullName>
    </submittedName>
</protein>
<name>A0ABS5I4A6_9GAMM</name>
<dbReference type="EMBL" id="JAAIKR010000008">
    <property type="protein sequence ID" value="MBR9728200.1"/>
    <property type="molecule type" value="Genomic_DNA"/>
</dbReference>
<organism evidence="3 4">
    <name type="scientific">Shewanella intestini</name>
    <dbReference type="NCBI Taxonomy" id="2017544"/>
    <lineage>
        <taxon>Bacteria</taxon>
        <taxon>Pseudomonadati</taxon>
        <taxon>Pseudomonadota</taxon>
        <taxon>Gammaproteobacteria</taxon>
        <taxon>Alteromonadales</taxon>
        <taxon>Shewanellaceae</taxon>
        <taxon>Shewanella</taxon>
    </lineage>
</organism>
<dbReference type="Gene3D" id="3.40.50.720">
    <property type="entry name" value="NAD(P)-binding Rossmann-like Domain"/>
    <property type="match status" value="1"/>
</dbReference>
<dbReference type="SUPFAM" id="SSF51735">
    <property type="entry name" value="NAD(P)-binding Rossmann-fold domains"/>
    <property type="match status" value="1"/>
</dbReference>
<evidence type="ECO:0000313" key="4">
    <source>
        <dbReference type="Proteomes" id="UP000811844"/>
    </source>
</evidence>
<keyword evidence="4" id="KW-1185">Reference proteome</keyword>
<dbReference type="InterPro" id="IPR001509">
    <property type="entry name" value="Epimerase_deHydtase"/>
</dbReference>
<comment type="caution">
    <text evidence="3">The sequence shown here is derived from an EMBL/GenBank/DDBJ whole genome shotgun (WGS) entry which is preliminary data.</text>
</comment>
<dbReference type="Proteomes" id="UP000811844">
    <property type="component" value="Unassembled WGS sequence"/>
</dbReference>
<evidence type="ECO:0000259" key="2">
    <source>
        <dbReference type="Pfam" id="PF01370"/>
    </source>
</evidence>
<evidence type="ECO:0000256" key="1">
    <source>
        <dbReference type="ARBA" id="ARBA00023027"/>
    </source>
</evidence>
<evidence type="ECO:0000313" key="3">
    <source>
        <dbReference type="EMBL" id="MBR9728200.1"/>
    </source>
</evidence>
<dbReference type="RefSeq" id="WP_153662726.1">
    <property type="nucleotide sequence ID" value="NZ_JAAIKR010000008.1"/>
</dbReference>
<reference evidence="3 4" key="1">
    <citation type="submission" date="2020-02" db="EMBL/GenBank/DDBJ databases">
        <title>Shewanella WXL01 sp. nov., a marine bacterium isolated from green algae in Luhuitou Fringing Reef (Northern South China Sea).</title>
        <authorList>
            <person name="Wang X."/>
        </authorList>
    </citation>
    <scope>NUCLEOTIDE SEQUENCE [LARGE SCALE GENOMIC DNA]</scope>
    <source>
        <strain evidence="3 4">MCCC 1A01895</strain>
    </source>
</reference>
<dbReference type="PANTHER" id="PTHR43574">
    <property type="entry name" value="EPIMERASE-RELATED"/>
    <property type="match status" value="1"/>
</dbReference>
<accession>A0ABS5I4A6</accession>
<dbReference type="InterPro" id="IPR036291">
    <property type="entry name" value="NAD(P)-bd_dom_sf"/>
</dbReference>
<feature type="domain" description="NAD-dependent epimerase/dehydratase" evidence="2">
    <location>
        <begin position="4"/>
        <end position="233"/>
    </location>
</feature>
<dbReference type="PRINTS" id="PR01713">
    <property type="entry name" value="NUCEPIMERASE"/>
</dbReference>
<dbReference type="CDD" id="cd05253">
    <property type="entry name" value="UDP_GE_SDE_e"/>
    <property type="match status" value="1"/>
</dbReference>